<dbReference type="Gene3D" id="3.30.160.390">
    <property type="entry name" value="Integrase, DNA-binding domain"/>
    <property type="match status" value="1"/>
</dbReference>
<dbReference type="GO" id="GO:0003677">
    <property type="term" value="F:DNA binding"/>
    <property type="evidence" value="ECO:0007669"/>
    <property type="project" value="UniProtKB-UniRule"/>
</dbReference>
<keyword evidence="9" id="KW-1185">Reference proteome</keyword>
<dbReference type="Pfam" id="PF13356">
    <property type="entry name" value="Arm-DNA-bind_3"/>
    <property type="match status" value="1"/>
</dbReference>
<proteinExistence type="inferred from homology"/>
<evidence type="ECO:0000256" key="2">
    <source>
        <dbReference type="ARBA" id="ARBA00022908"/>
    </source>
</evidence>
<dbReference type="Pfam" id="PF00589">
    <property type="entry name" value="Phage_integrase"/>
    <property type="match status" value="1"/>
</dbReference>
<dbReference type="InterPro" id="IPR025166">
    <property type="entry name" value="Integrase_DNA_bind_dom"/>
</dbReference>
<dbReference type="Gene3D" id="1.10.150.130">
    <property type="match status" value="1"/>
</dbReference>
<protein>
    <submittedName>
        <fullName evidence="8">Tyrosine-type recombinase/integrase</fullName>
    </submittedName>
</protein>
<evidence type="ECO:0000256" key="3">
    <source>
        <dbReference type="ARBA" id="ARBA00023125"/>
    </source>
</evidence>
<dbReference type="PANTHER" id="PTHR30629">
    <property type="entry name" value="PROPHAGE INTEGRASE"/>
    <property type="match status" value="1"/>
</dbReference>
<dbReference type="InterPro" id="IPR044068">
    <property type="entry name" value="CB"/>
</dbReference>
<dbReference type="InterPro" id="IPR053876">
    <property type="entry name" value="Phage_int_M"/>
</dbReference>
<dbReference type="GO" id="GO:0015074">
    <property type="term" value="P:DNA integration"/>
    <property type="evidence" value="ECO:0007669"/>
    <property type="project" value="UniProtKB-KW"/>
</dbReference>
<dbReference type="Gene3D" id="1.10.443.10">
    <property type="entry name" value="Intergrase catalytic core"/>
    <property type="match status" value="1"/>
</dbReference>
<dbReference type="GO" id="GO:0006310">
    <property type="term" value="P:DNA recombination"/>
    <property type="evidence" value="ECO:0007669"/>
    <property type="project" value="UniProtKB-KW"/>
</dbReference>
<dbReference type="PANTHER" id="PTHR30629:SF2">
    <property type="entry name" value="PROPHAGE INTEGRASE INTS-RELATED"/>
    <property type="match status" value="1"/>
</dbReference>
<accession>A0A6G7ZKC8</accession>
<dbReference type="CDD" id="cd00801">
    <property type="entry name" value="INT_P4_C"/>
    <property type="match status" value="1"/>
</dbReference>
<evidence type="ECO:0000259" key="6">
    <source>
        <dbReference type="PROSITE" id="PS51898"/>
    </source>
</evidence>
<dbReference type="PROSITE" id="PS51900">
    <property type="entry name" value="CB"/>
    <property type="match status" value="1"/>
</dbReference>
<comment type="similarity">
    <text evidence="1">Belongs to the 'phage' integrase family.</text>
</comment>
<dbReference type="InterPro" id="IPR050808">
    <property type="entry name" value="Phage_Integrase"/>
</dbReference>
<dbReference type="SUPFAM" id="SSF56349">
    <property type="entry name" value="DNA breaking-rejoining enzymes"/>
    <property type="match status" value="1"/>
</dbReference>
<dbReference type="InterPro" id="IPR013762">
    <property type="entry name" value="Integrase-like_cat_sf"/>
</dbReference>
<organism evidence="8 9">
    <name type="scientific">Sphingomonas sinipercae</name>
    <dbReference type="NCBI Taxonomy" id="2714944"/>
    <lineage>
        <taxon>Bacteria</taxon>
        <taxon>Pseudomonadati</taxon>
        <taxon>Pseudomonadota</taxon>
        <taxon>Alphaproteobacteria</taxon>
        <taxon>Sphingomonadales</taxon>
        <taxon>Sphingomonadaceae</taxon>
        <taxon>Sphingomonas</taxon>
    </lineage>
</organism>
<keyword evidence="4" id="KW-0233">DNA recombination</keyword>
<dbReference type="AlphaFoldDB" id="A0A6G7ZKC8"/>
<evidence type="ECO:0000313" key="8">
    <source>
        <dbReference type="EMBL" id="QIL01356.1"/>
    </source>
</evidence>
<dbReference type="InterPro" id="IPR010998">
    <property type="entry name" value="Integrase_recombinase_N"/>
</dbReference>
<keyword evidence="2" id="KW-0229">DNA integration</keyword>
<dbReference type="PROSITE" id="PS51898">
    <property type="entry name" value="TYR_RECOMBINASE"/>
    <property type="match status" value="1"/>
</dbReference>
<evidence type="ECO:0000313" key="9">
    <source>
        <dbReference type="Proteomes" id="UP000502502"/>
    </source>
</evidence>
<evidence type="ECO:0000259" key="7">
    <source>
        <dbReference type="PROSITE" id="PS51900"/>
    </source>
</evidence>
<dbReference type="InterPro" id="IPR038488">
    <property type="entry name" value="Integrase_DNA-bd_sf"/>
</dbReference>
<gene>
    <name evidence="8" type="ORF">G7078_00130</name>
</gene>
<feature type="domain" description="Core-binding (CB)" evidence="7">
    <location>
        <begin position="96"/>
        <end position="177"/>
    </location>
</feature>
<sequence length="395" mass="43298">MSGKLTALGVKSALAKPGRHGDGEGLYLVVSQSLASSWVLRIQAAGRRRDFGLGSGRHIGVAEARKRAVETRQSVLAGNEPEASWRVSTGLIEAPMTFQAAAEACHADAKQNWANPKHRDQWINTLRTYAFPALGALPVADVDAPLIIRAIRSIWRSKPETAKRVRQRIFAVLNWASAHGHREREAPARAVRLGLGPQGAQKKHFAAMPFEALPSFMAGLQAKRGTGAEALWFLIHTAARSGEVRGATWDEISLSDKLWRIPGERMKAKKPHTVPLSEPVLSRLRELSSARRGVPGELLFPGQAGRPLSDMTLTKVLRSCFNGEATVHGFRSSFRDWVAERNPLVSDAIAEAALAHTNPNKVESAYRRTDFLQQRAPLMANWTDYLQAKPAKLSG</sequence>
<dbReference type="InterPro" id="IPR002104">
    <property type="entry name" value="Integrase_catalytic"/>
</dbReference>
<feature type="domain" description="Tyr recombinase" evidence="6">
    <location>
        <begin position="203"/>
        <end position="379"/>
    </location>
</feature>
<name>A0A6G7ZKC8_9SPHN</name>
<keyword evidence="3 5" id="KW-0238">DNA-binding</keyword>
<reference evidence="8 9" key="1">
    <citation type="submission" date="2020-03" db="EMBL/GenBank/DDBJ databases">
        <title>Sphingomonas sp. nov., isolated from fish.</title>
        <authorList>
            <person name="Hyun D.-W."/>
            <person name="Bae J.-W."/>
        </authorList>
    </citation>
    <scope>NUCLEOTIDE SEQUENCE [LARGE SCALE GENOMIC DNA]</scope>
    <source>
        <strain evidence="8 9">HDW15C</strain>
    </source>
</reference>
<evidence type="ECO:0000256" key="5">
    <source>
        <dbReference type="PROSITE-ProRule" id="PRU01248"/>
    </source>
</evidence>
<dbReference type="Pfam" id="PF22022">
    <property type="entry name" value="Phage_int_M"/>
    <property type="match status" value="1"/>
</dbReference>
<dbReference type="EMBL" id="CP049871">
    <property type="protein sequence ID" value="QIL01356.1"/>
    <property type="molecule type" value="Genomic_DNA"/>
</dbReference>
<dbReference type="InterPro" id="IPR011010">
    <property type="entry name" value="DNA_brk_join_enz"/>
</dbReference>
<evidence type="ECO:0000256" key="1">
    <source>
        <dbReference type="ARBA" id="ARBA00008857"/>
    </source>
</evidence>
<evidence type="ECO:0000256" key="4">
    <source>
        <dbReference type="ARBA" id="ARBA00023172"/>
    </source>
</evidence>
<dbReference type="KEGG" id="ssin:G7078_00130"/>
<dbReference type="Proteomes" id="UP000502502">
    <property type="component" value="Chromosome"/>
</dbReference>